<comment type="pathway">
    <text evidence="3">Amino-acid biosynthesis; L-isoleucine biosynthesis; L-isoleucine from 2-oxobutanoate: step 4/4.</text>
</comment>
<dbReference type="InterPro" id="IPR036038">
    <property type="entry name" value="Aminotransferase-like"/>
</dbReference>
<dbReference type="Proteomes" id="UP000009010">
    <property type="component" value="Chromosome"/>
</dbReference>
<protein>
    <recommendedName>
        <fullName evidence="17">Aminodeoxychorismate lyase</fullName>
        <ecNumber evidence="7">2.6.1.42</ecNumber>
        <ecNumber evidence="11">4.1.3.38</ecNumber>
    </recommendedName>
    <alternativeName>
        <fullName evidence="18">4-amino-4-deoxychorismate lyase</fullName>
    </alternativeName>
</protein>
<evidence type="ECO:0000313" key="19">
    <source>
        <dbReference type="EMBL" id="AEX52353.1"/>
    </source>
</evidence>
<comment type="catalytic activity">
    <reaction evidence="12">
        <text>L-valine + 2-oxoglutarate = 3-methyl-2-oxobutanoate + L-glutamate</text>
        <dbReference type="Rhea" id="RHEA:24813"/>
        <dbReference type="ChEBI" id="CHEBI:11851"/>
        <dbReference type="ChEBI" id="CHEBI:16810"/>
        <dbReference type="ChEBI" id="CHEBI:29985"/>
        <dbReference type="ChEBI" id="CHEBI:57762"/>
        <dbReference type="EC" id="2.6.1.42"/>
    </reaction>
</comment>
<keyword evidence="8" id="KW-0663">Pyridoxal phosphate</keyword>
<dbReference type="GO" id="GO:0046656">
    <property type="term" value="P:folic acid biosynthetic process"/>
    <property type="evidence" value="ECO:0007669"/>
    <property type="project" value="UniProtKB-KW"/>
</dbReference>
<name>H2IPA6_RAHAC</name>
<comment type="pathway">
    <text evidence="5">Amino-acid biosynthesis; L-leucine biosynthesis; L-leucine from 3-methyl-2-oxobutanoate: step 4/4.</text>
</comment>
<keyword evidence="19" id="KW-0808">Transferase</keyword>
<evidence type="ECO:0000256" key="7">
    <source>
        <dbReference type="ARBA" id="ARBA00013053"/>
    </source>
</evidence>
<evidence type="ECO:0000256" key="4">
    <source>
        <dbReference type="ARBA" id="ARBA00004931"/>
    </source>
</evidence>
<dbReference type="InterPro" id="IPR043131">
    <property type="entry name" value="BCAT-like_N"/>
</dbReference>
<dbReference type="Gene3D" id="3.20.10.10">
    <property type="entry name" value="D-amino Acid Aminotransferase, subunit A, domain 2"/>
    <property type="match status" value="1"/>
</dbReference>
<dbReference type="Gene3D" id="3.30.470.10">
    <property type="match status" value="1"/>
</dbReference>
<evidence type="ECO:0000256" key="18">
    <source>
        <dbReference type="ARBA" id="ARBA00080135"/>
    </source>
</evidence>
<organism evidence="19 20">
    <name type="scientific">Rahnella aquatilis (strain ATCC 33071 / DSM 4594 / JCM 1683 / NBRC 105701 / NCIMB 13365 / CIP 78.65)</name>
    <dbReference type="NCBI Taxonomy" id="745277"/>
    <lineage>
        <taxon>Bacteria</taxon>
        <taxon>Pseudomonadati</taxon>
        <taxon>Pseudomonadota</taxon>
        <taxon>Gammaproteobacteria</taxon>
        <taxon>Enterobacterales</taxon>
        <taxon>Yersiniaceae</taxon>
        <taxon>Rahnella</taxon>
    </lineage>
</organism>
<dbReference type="eggNOG" id="COG0115">
    <property type="taxonomic scope" value="Bacteria"/>
</dbReference>
<keyword evidence="19" id="KW-0456">Lyase</keyword>
<dbReference type="HOGENOM" id="CLU_020844_4_1_6"/>
<dbReference type="RefSeq" id="WP_015697511.1">
    <property type="nucleotide sequence ID" value="NC_016818.1"/>
</dbReference>
<dbReference type="PANTHER" id="PTHR42743:SF11">
    <property type="entry name" value="AMINODEOXYCHORISMATE LYASE"/>
    <property type="match status" value="1"/>
</dbReference>
<dbReference type="KEGG" id="raq:Rahaq2_2501"/>
<evidence type="ECO:0000256" key="10">
    <source>
        <dbReference type="ARBA" id="ARBA00035633"/>
    </source>
</evidence>
<dbReference type="GO" id="GO:0008652">
    <property type="term" value="P:amino acid biosynthetic process"/>
    <property type="evidence" value="ECO:0007669"/>
    <property type="project" value="UniProtKB-ARBA"/>
</dbReference>
<dbReference type="GO" id="GO:0004084">
    <property type="term" value="F:branched-chain-amino-acid transaminase activity"/>
    <property type="evidence" value="ECO:0007669"/>
    <property type="project" value="UniProtKB-EC"/>
</dbReference>
<dbReference type="EC" id="4.1.3.38" evidence="11"/>
<evidence type="ECO:0000256" key="9">
    <source>
        <dbReference type="ARBA" id="ARBA00022909"/>
    </source>
</evidence>
<proteinExistence type="inferred from homology"/>
<comment type="similarity">
    <text evidence="6">Belongs to the class-IV pyridoxal-phosphate-dependent aminotransferase family.</text>
</comment>
<dbReference type="FunFam" id="3.20.10.10:FF:000002">
    <property type="entry name" value="D-alanine aminotransferase"/>
    <property type="match status" value="1"/>
</dbReference>
<dbReference type="AlphaFoldDB" id="H2IPA6"/>
<dbReference type="EMBL" id="CP003244">
    <property type="protein sequence ID" value="AEX52353.1"/>
    <property type="molecule type" value="Genomic_DNA"/>
</dbReference>
<dbReference type="SUPFAM" id="SSF56752">
    <property type="entry name" value="D-aminoacid aminotransferase-like PLP-dependent enzymes"/>
    <property type="match status" value="1"/>
</dbReference>
<comment type="catalytic activity">
    <reaction evidence="13">
        <text>L-isoleucine + 2-oxoglutarate = (S)-3-methyl-2-oxopentanoate + L-glutamate</text>
        <dbReference type="Rhea" id="RHEA:24801"/>
        <dbReference type="ChEBI" id="CHEBI:16810"/>
        <dbReference type="ChEBI" id="CHEBI:29985"/>
        <dbReference type="ChEBI" id="CHEBI:35146"/>
        <dbReference type="ChEBI" id="CHEBI:58045"/>
        <dbReference type="EC" id="2.6.1.42"/>
    </reaction>
</comment>
<dbReference type="GO" id="GO:0005829">
    <property type="term" value="C:cytosol"/>
    <property type="evidence" value="ECO:0007669"/>
    <property type="project" value="TreeGrafter"/>
</dbReference>
<comment type="catalytic activity">
    <reaction evidence="15">
        <text>4-amino-4-deoxychorismate = 4-aminobenzoate + pyruvate + H(+)</text>
        <dbReference type="Rhea" id="RHEA:16201"/>
        <dbReference type="ChEBI" id="CHEBI:15361"/>
        <dbReference type="ChEBI" id="CHEBI:15378"/>
        <dbReference type="ChEBI" id="CHEBI:17836"/>
        <dbReference type="ChEBI" id="CHEBI:58406"/>
        <dbReference type="EC" id="4.1.3.38"/>
    </reaction>
</comment>
<keyword evidence="9" id="KW-0289">Folate biosynthesis</keyword>
<dbReference type="InterPro" id="IPR001544">
    <property type="entry name" value="Aminotrans_IV"/>
</dbReference>
<keyword evidence="20" id="KW-1185">Reference proteome</keyword>
<comment type="catalytic activity">
    <reaction evidence="14">
        <text>L-leucine + 2-oxoglutarate = 4-methyl-2-oxopentanoate + L-glutamate</text>
        <dbReference type="Rhea" id="RHEA:18321"/>
        <dbReference type="ChEBI" id="CHEBI:16810"/>
        <dbReference type="ChEBI" id="CHEBI:17865"/>
        <dbReference type="ChEBI" id="CHEBI:29985"/>
        <dbReference type="ChEBI" id="CHEBI:57427"/>
        <dbReference type="EC" id="2.6.1.42"/>
    </reaction>
</comment>
<comment type="function">
    <text evidence="16">Involved in the biosynthesis of p-aminobenzoate (PABA), a precursor of tetrahydrofolate. Converts 4-amino-4-deoxychorismate into 4-aminobenzoate (PABA) and pyruvate.</text>
</comment>
<evidence type="ECO:0000256" key="8">
    <source>
        <dbReference type="ARBA" id="ARBA00022898"/>
    </source>
</evidence>
<sequence length="302" mass="33138">MTRTVYLNGEFVAEHDAKVSVFDRGFLFADAVYEVSAVLNGRLLDNTAHLARLARSCQALNLRLPCALSDIETLQKRLIAENNLVEGAVYLQISRGNSGDRDFDFPGESVTPTFLMFTQARPLTDHPKSKSGIRMVSVEDIRWQRRDIKTVGLLAPCLAKEYAHQHDADDALLIENGLITEASSSNAWIVDADGTLITRPLSTHILHGITRQALLELAKQHHIHFEERPFTLDEALNAREIFISSATTFIWPVIALDGKPVGDGKPGTVAAKLRAIYVAMAVEASQGKTAPPPAKGEDGRGF</sequence>
<dbReference type="Pfam" id="PF01063">
    <property type="entry name" value="Aminotran_4"/>
    <property type="match status" value="1"/>
</dbReference>
<keyword evidence="19" id="KW-0032">Aminotransferase</keyword>
<dbReference type="PANTHER" id="PTHR42743">
    <property type="entry name" value="AMINO-ACID AMINOTRANSFERASE"/>
    <property type="match status" value="1"/>
</dbReference>
<dbReference type="STRING" id="745277.Rahaq2_2501"/>
<dbReference type="EC" id="2.6.1.42" evidence="7"/>
<comment type="pathway">
    <text evidence="4">Amino-acid biosynthesis; L-valine biosynthesis; L-valine from pyruvate: step 4/4.</text>
</comment>
<dbReference type="PATRIC" id="fig|745277.3.peg.2412"/>
<dbReference type="OrthoDB" id="21319at2"/>
<evidence type="ECO:0000256" key="6">
    <source>
        <dbReference type="ARBA" id="ARBA00009320"/>
    </source>
</evidence>
<gene>
    <name evidence="19" type="ordered locus">Rahaq2_2501</name>
</gene>
<evidence type="ECO:0000256" key="3">
    <source>
        <dbReference type="ARBA" id="ARBA00004824"/>
    </source>
</evidence>
<reference evidence="19 20" key="1">
    <citation type="journal article" date="2012" name="J. Bacteriol.">
        <title>Complete Genome Sequence of Rahnella aquatilis CIP 78.65.</title>
        <authorList>
            <person name="Martinez R.J."/>
            <person name="Bruce D."/>
            <person name="Detter C."/>
            <person name="Goodwin L.A."/>
            <person name="Han J."/>
            <person name="Han C.S."/>
            <person name="Held B."/>
            <person name="Land M.L."/>
            <person name="Mikhailova N."/>
            <person name="Nolan M."/>
            <person name="Pennacchio L."/>
            <person name="Pitluck S."/>
            <person name="Tapia R."/>
            <person name="Woyke T."/>
            <person name="Sobecky P.A."/>
        </authorList>
    </citation>
    <scope>NUCLEOTIDE SEQUENCE [LARGE SCALE GENOMIC DNA]</scope>
    <source>
        <strain evidence="20">ATCC 33071 / DSM 4594 / JCM 1683 / NBRC 105701 / NCIMB 13365 / CIP 78.65</strain>
    </source>
</reference>
<comment type="cofactor">
    <cofactor evidence="1">
        <name>pyridoxal 5'-phosphate</name>
        <dbReference type="ChEBI" id="CHEBI:597326"/>
    </cofactor>
</comment>
<evidence type="ECO:0000256" key="2">
    <source>
        <dbReference type="ARBA" id="ARBA00003109"/>
    </source>
</evidence>
<evidence type="ECO:0000256" key="11">
    <source>
        <dbReference type="ARBA" id="ARBA00035676"/>
    </source>
</evidence>
<comment type="pathway">
    <text evidence="10">Cofactor biosynthesis; tetrahydrofolate biosynthesis; 4-aminobenzoate from chorismate: step 2/2.</text>
</comment>
<evidence type="ECO:0000256" key="16">
    <source>
        <dbReference type="ARBA" id="ARBA00054027"/>
    </source>
</evidence>
<dbReference type="CDD" id="cd01558">
    <property type="entry name" value="D-AAT_like"/>
    <property type="match status" value="1"/>
</dbReference>
<evidence type="ECO:0000256" key="5">
    <source>
        <dbReference type="ARBA" id="ARBA00005072"/>
    </source>
</evidence>
<dbReference type="NCBIfam" id="NF005209">
    <property type="entry name" value="PRK06680.1"/>
    <property type="match status" value="1"/>
</dbReference>
<evidence type="ECO:0000256" key="17">
    <source>
        <dbReference type="ARBA" id="ARBA00069174"/>
    </source>
</evidence>
<dbReference type="InterPro" id="IPR050571">
    <property type="entry name" value="Class-IV_PLP-Dep_Aminotrnsfr"/>
</dbReference>
<evidence type="ECO:0000256" key="14">
    <source>
        <dbReference type="ARBA" id="ARBA00049229"/>
    </source>
</evidence>
<accession>H2IPA6</accession>
<dbReference type="GO" id="GO:0008696">
    <property type="term" value="F:4-amino-4-deoxychorismate lyase activity"/>
    <property type="evidence" value="ECO:0007669"/>
    <property type="project" value="UniProtKB-EC"/>
</dbReference>
<evidence type="ECO:0000313" key="20">
    <source>
        <dbReference type="Proteomes" id="UP000009010"/>
    </source>
</evidence>
<evidence type="ECO:0000256" key="1">
    <source>
        <dbReference type="ARBA" id="ARBA00001933"/>
    </source>
</evidence>
<reference evidence="20" key="2">
    <citation type="submission" date="2012-01" db="EMBL/GenBank/DDBJ databases">
        <title>Complete sequence of chromosome of Rahnella aquatilis CIP 78.65.</title>
        <authorList>
            <person name="Lucas S."/>
            <person name="Han J."/>
            <person name="Lapidus A."/>
            <person name="Cheng J.-F."/>
            <person name="Goodwin L."/>
            <person name="Pitluck S."/>
            <person name="Peters L."/>
            <person name="Ovchinnikova G."/>
            <person name="Held B."/>
            <person name="Detter J.C."/>
            <person name="Han C."/>
            <person name="Tapia R."/>
            <person name="Land M."/>
            <person name="Hauser L."/>
            <person name="Kyrpides N."/>
            <person name="Ivanova N."/>
            <person name="Pagani I."/>
            <person name="Sobecky P."/>
            <person name="Martinez R."/>
            <person name="Woyke T."/>
        </authorList>
    </citation>
    <scope>NUCLEOTIDE SEQUENCE [LARGE SCALE GENOMIC DNA]</scope>
    <source>
        <strain evidence="20">ATCC 33071 / DSM 4594 / JCM 1683 / NBRC 105701 / NCIMB 13365 / CIP 78.65</strain>
    </source>
</reference>
<comment type="function">
    <text evidence="2">Acts on leucine, isoleucine and valine.</text>
</comment>
<dbReference type="InterPro" id="IPR043132">
    <property type="entry name" value="BCAT-like_C"/>
</dbReference>
<evidence type="ECO:0000256" key="12">
    <source>
        <dbReference type="ARBA" id="ARBA00048212"/>
    </source>
</evidence>
<evidence type="ECO:0000256" key="15">
    <source>
        <dbReference type="ARBA" id="ARBA00049529"/>
    </source>
</evidence>
<evidence type="ECO:0000256" key="13">
    <source>
        <dbReference type="ARBA" id="ARBA00048798"/>
    </source>
</evidence>